<gene>
    <name evidence="8" type="ORF">NliqN6_3609</name>
</gene>
<dbReference type="PIRSF" id="PIRSF000850">
    <property type="entry name" value="Phospholipase_D_PSS"/>
    <property type="match status" value="1"/>
</dbReference>
<dbReference type="Proteomes" id="UP000620104">
    <property type="component" value="Unassembled WGS sequence"/>
</dbReference>
<comment type="catalytic activity">
    <reaction evidence="7">
        <text>a CDP-1,2-diacyl-sn-glycerol + sn-glycerol 3-phosphate = a 1,2-diacyl-sn-glycero-3-phospho-(1'-sn-glycero-3'-phosphate) + CMP + H(+)</text>
        <dbReference type="Rhea" id="RHEA:12593"/>
        <dbReference type="ChEBI" id="CHEBI:15378"/>
        <dbReference type="ChEBI" id="CHEBI:57597"/>
        <dbReference type="ChEBI" id="CHEBI:58332"/>
        <dbReference type="ChEBI" id="CHEBI:60110"/>
        <dbReference type="ChEBI" id="CHEBI:60377"/>
        <dbReference type="EC" id="2.7.8.5"/>
    </reaction>
</comment>
<keyword evidence="9" id="KW-1185">Reference proteome</keyword>
<evidence type="ECO:0000256" key="7">
    <source>
        <dbReference type="RuleBase" id="RU365024"/>
    </source>
</evidence>
<keyword evidence="7" id="KW-0547">Nucleotide-binding</keyword>
<keyword evidence="2 7" id="KW-0808">Transferase</keyword>
<dbReference type="GO" id="GO:0005739">
    <property type="term" value="C:mitochondrion"/>
    <property type="evidence" value="ECO:0007669"/>
    <property type="project" value="UniProtKB-SubCell"/>
</dbReference>
<keyword evidence="3" id="KW-0677">Repeat</keyword>
<evidence type="ECO:0000256" key="2">
    <source>
        <dbReference type="ARBA" id="ARBA00022679"/>
    </source>
</evidence>
<evidence type="ECO:0000256" key="6">
    <source>
        <dbReference type="ARBA" id="ARBA00023264"/>
    </source>
</evidence>
<comment type="caution">
    <text evidence="8">The sequence shown here is derived from an EMBL/GenBank/DDBJ whole genome shotgun (WGS) entry which is preliminary data.</text>
</comment>
<evidence type="ECO:0000313" key="9">
    <source>
        <dbReference type="Proteomes" id="UP000620104"/>
    </source>
</evidence>
<dbReference type="SUPFAM" id="SSF56024">
    <property type="entry name" value="Phospholipase D/nuclease"/>
    <property type="match status" value="1"/>
</dbReference>
<comment type="similarity">
    <text evidence="7">Belongs to the CDP-alcohol phosphatidyltransferase class-II family.</text>
</comment>
<protein>
    <recommendedName>
        <fullName evidence="7">CDP-diacylglycerol--glycerol-3-phosphate 3-phosphatidyltransferase</fullName>
        <ecNumber evidence="7">2.7.8.5</ecNumber>
    </recommendedName>
</protein>
<dbReference type="EMBL" id="BLZA01000021">
    <property type="protein sequence ID" value="GHJ87207.1"/>
    <property type="molecule type" value="Genomic_DNA"/>
</dbReference>
<evidence type="ECO:0000313" key="8">
    <source>
        <dbReference type="EMBL" id="GHJ87207.1"/>
    </source>
</evidence>
<dbReference type="OrthoDB" id="10250191at2759"/>
<proteinExistence type="inferred from homology"/>
<dbReference type="PANTHER" id="PTHR12586:SF1">
    <property type="entry name" value="CDP-DIACYLGLYCEROL--GLYCEROL-3-PHOSPHATE 3-PHOSPHATIDYLTRANSFERASE, MITOCHONDRIAL"/>
    <property type="match status" value="1"/>
</dbReference>
<accession>A0A8H3YGG6</accession>
<organism evidence="8 9">
    <name type="scientific">Naganishia liquefaciens</name>
    <dbReference type="NCBI Taxonomy" id="104408"/>
    <lineage>
        <taxon>Eukaryota</taxon>
        <taxon>Fungi</taxon>
        <taxon>Dikarya</taxon>
        <taxon>Basidiomycota</taxon>
        <taxon>Agaricomycotina</taxon>
        <taxon>Tremellomycetes</taxon>
        <taxon>Filobasidiales</taxon>
        <taxon>Filobasidiaceae</taxon>
        <taxon>Naganishia</taxon>
    </lineage>
</organism>
<evidence type="ECO:0000256" key="1">
    <source>
        <dbReference type="ARBA" id="ARBA00022516"/>
    </source>
</evidence>
<dbReference type="InterPro" id="IPR016270">
    <property type="entry name" value="PGS1"/>
</dbReference>
<evidence type="ECO:0000256" key="5">
    <source>
        <dbReference type="ARBA" id="ARBA00023209"/>
    </source>
</evidence>
<keyword evidence="7" id="KW-0496">Mitochondrion</keyword>
<dbReference type="GO" id="GO:0032049">
    <property type="term" value="P:cardiolipin biosynthetic process"/>
    <property type="evidence" value="ECO:0007669"/>
    <property type="project" value="InterPro"/>
</dbReference>
<evidence type="ECO:0000256" key="3">
    <source>
        <dbReference type="ARBA" id="ARBA00022737"/>
    </source>
</evidence>
<keyword evidence="1 7" id="KW-0444">Lipid biosynthesis</keyword>
<comment type="pathway">
    <text evidence="7">Phospholipid metabolism; phosphatidylglycerol biosynthesis; phosphatidylglycerol from CDP-diacylglycerol: step 1/2.</text>
</comment>
<dbReference type="EC" id="2.7.8.5" evidence="7"/>
<dbReference type="AlphaFoldDB" id="A0A8H3YGG6"/>
<keyword evidence="5 7" id="KW-0594">Phospholipid biosynthesis</keyword>
<comment type="function">
    <text evidence="7">Functions in the biosynthesis of the anionic phospholipids phosphatidylglycerol and cardiolipin.</text>
</comment>
<dbReference type="GO" id="GO:0005524">
    <property type="term" value="F:ATP binding"/>
    <property type="evidence" value="ECO:0007669"/>
    <property type="project" value="UniProtKB-KW"/>
</dbReference>
<sequence>MISQVTAKSGSAIGWAAVRKSTTYHTRSCTSSAVSTFQTKCRRYSTAGTAIATRNPPVFDNPIIDRLKDELSLSQPCFGVRGDEVEVSFEPQTFHQKLLHMLRNAKKRITISTLYIGVEQQELIEAVREALINSPALRVTVICDLLRGTREPFPQPSTATLLLSLVSEFPDRVEANFYRSPKLKGLMERLVPRRFDEGWGLWHCKWYGADDEVIFTGANLSDAYFNNRQDRYYHLRNAPIILSYLQSLSRLYSSYAYRLHPNPPPSASPHHLMPLGRGVGKPGSPNSGQAALLWREPYIHPRAFATHANATISAFQRSWREMKRGKRIDIDTWIWPMIQGGVLSIQEEEKGLDKVLRAARDMATSKAEGHAPHGVMVDLTSGYFGLYRKYKESLLQSQAPYRVVAASPEANGFYRSKGVSHLIPEGYTLLESRFHKDLVRQGRDWNDQSQTGIELTEWSRPGWTYHAKGVWLSETVNNIHKPFGTFIGSSNLSTRSLKLDVELSNMILTTSKSLSKALGSEISNLRSHVHRVGEETWRLPERRVSWQARALVALGVENML</sequence>
<dbReference type="CDD" id="cd09135">
    <property type="entry name" value="PLDc_PGS1_euk_1"/>
    <property type="match status" value="1"/>
</dbReference>
<dbReference type="PANTHER" id="PTHR12586">
    <property type="entry name" value="CDP-DIACYLGLYCEROL--SERINE O-PHOSPHATIDYLTRANSFERASE"/>
    <property type="match status" value="1"/>
</dbReference>
<keyword evidence="7" id="KW-0067">ATP-binding</keyword>
<keyword evidence="4 7" id="KW-0443">Lipid metabolism</keyword>
<comment type="subcellular location">
    <subcellularLocation>
        <location evidence="7">Mitochondrion</location>
    </subcellularLocation>
</comment>
<dbReference type="GO" id="GO:0008444">
    <property type="term" value="F:CDP-diacylglycerol-glycerol-3-phosphate 3-phosphatidyltransferase activity"/>
    <property type="evidence" value="ECO:0007669"/>
    <property type="project" value="UniProtKB-EC"/>
</dbReference>
<keyword evidence="6 7" id="KW-1208">Phospholipid metabolism</keyword>
<dbReference type="Gene3D" id="3.30.870.10">
    <property type="entry name" value="Endonuclease Chain A"/>
    <property type="match status" value="2"/>
</dbReference>
<evidence type="ECO:0000256" key="4">
    <source>
        <dbReference type="ARBA" id="ARBA00023098"/>
    </source>
</evidence>
<dbReference type="CDD" id="cd09137">
    <property type="entry name" value="PLDc_PGS1_euk_2"/>
    <property type="match status" value="1"/>
</dbReference>
<name>A0A8H3YGG6_9TREE</name>
<reference evidence="8" key="1">
    <citation type="submission" date="2020-07" db="EMBL/GenBank/DDBJ databases">
        <title>Draft Genome Sequence of a Deep-Sea Yeast, Naganishia (Cryptococcus) liquefaciens strain N6.</title>
        <authorList>
            <person name="Han Y.W."/>
            <person name="Kajitani R."/>
            <person name="Morimoto H."/>
            <person name="Parhat M."/>
            <person name="Tsubouchi H."/>
            <person name="Bakenova O."/>
            <person name="Ogata M."/>
            <person name="Argunhan B."/>
            <person name="Aoki R."/>
            <person name="Kajiwara S."/>
            <person name="Itoh T."/>
            <person name="Iwasaki H."/>
        </authorList>
    </citation>
    <scope>NUCLEOTIDE SEQUENCE</scope>
    <source>
        <strain evidence="8">N6</strain>
    </source>
</reference>
<dbReference type="UniPathway" id="UPA00084">
    <property type="reaction ID" value="UER00503"/>
</dbReference>